<dbReference type="InterPro" id="IPR005533">
    <property type="entry name" value="AMOP_dom"/>
</dbReference>
<accession>A0A0K0DQU2</accession>
<evidence type="ECO:0000259" key="1">
    <source>
        <dbReference type="PROSITE" id="PS50856"/>
    </source>
</evidence>
<dbReference type="WBParaSite" id="ACAC_0001413101-mRNA-1">
    <property type="protein sequence ID" value="ACAC_0001413101-mRNA-1"/>
    <property type="gene ID" value="ACAC_0001413101"/>
</dbReference>
<reference evidence="2" key="1">
    <citation type="submission" date="2012-09" db="EMBL/GenBank/DDBJ databases">
        <authorList>
            <person name="Martin A.A."/>
        </authorList>
    </citation>
    <scope>NUCLEOTIDE SEQUENCE</scope>
</reference>
<evidence type="ECO:0000313" key="3">
    <source>
        <dbReference type="WBParaSite" id="ACAC_0001413101-mRNA-1"/>
    </source>
</evidence>
<dbReference type="AlphaFoldDB" id="A0A0K0DQU2"/>
<dbReference type="Proteomes" id="UP000035642">
    <property type="component" value="Unassembled WGS sequence"/>
</dbReference>
<dbReference type="Pfam" id="PF03782">
    <property type="entry name" value="AMOP"/>
    <property type="match status" value="1"/>
</dbReference>
<reference evidence="3" key="2">
    <citation type="submission" date="2017-02" db="UniProtKB">
        <authorList>
            <consortium name="WormBaseParasite"/>
        </authorList>
    </citation>
    <scope>IDENTIFICATION</scope>
</reference>
<organism evidence="2 3">
    <name type="scientific">Angiostrongylus cantonensis</name>
    <name type="common">Rat lungworm</name>
    <dbReference type="NCBI Taxonomy" id="6313"/>
    <lineage>
        <taxon>Eukaryota</taxon>
        <taxon>Metazoa</taxon>
        <taxon>Ecdysozoa</taxon>
        <taxon>Nematoda</taxon>
        <taxon>Chromadorea</taxon>
        <taxon>Rhabditida</taxon>
        <taxon>Rhabditina</taxon>
        <taxon>Rhabditomorpha</taxon>
        <taxon>Strongyloidea</taxon>
        <taxon>Metastrongylidae</taxon>
        <taxon>Angiostrongylus</taxon>
    </lineage>
</organism>
<dbReference type="PROSITE" id="PS50856">
    <property type="entry name" value="AMOP"/>
    <property type="match status" value="1"/>
</dbReference>
<sequence>MLALHMKPCTLVPPTLDPMRLDIGNIYDWFKNPIPYQVSLLKPVVLEYFSSLCFFISYVASFFQVMPLVWYPRNFTNPDITLHMESLRLGDDSMYSVQLGLYVIGYREFKDDEIKKFRPEHRILCRLATYSNRNTYEYRWKPQEERINIHQVEHWYLNDWQRMNELYNYRFGYLKLAPIRPNQNENPQTLLSGLVSAPISLHWLWTTNNPEFSTTTYSQNDENARVEFVKKKSLEMYNEDGAQWNFIRDTETNSSCPCIEKQAMADLGRFMPHPRCSQVFS</sequence>
<proteinExistence type="predicted"/>
<keyword evidence="2" id="KW-1185">Reference proteome</keyword>
<feature type="domain" description="AMOP" evidence="1">
    <location>
        <begin position="225"/>
        <end position="281"/>
    </location>
</feature>
<protein>
    <submittedName>
        <fullName evidence="3">AMOP domain-containing protein</fullName>
    </submittedName>
</protein>
<name>A0A0K0DQU2_ANGCA</name>
<dbReference type="InterPro" id="IPR057019">
    <property type="entry name" value="F54D1_6-like_Ig-like_2"/>
</dbReference>
<dbReference type="Pfam" id="PF24464">
    <property type="entry name" value="Ig_F54D1_6_2"/>
    <property type="match status" value="1"/>
</dbReference>
<evidence type="ECO:0000313" key="2">
    <source>
        <dbReference type="Proteomes" id="UP000035642"/>
    </source>
</evidence>